<dbReference type="Gene3D" id="2.40.170.20">
    <property type="entry name" value="TonB-dependent receptor, beta-barrel domain"/>
    <property type="match status" value="1"/>
</dbReference>
<keyword evidence="4 10" id="KW-1134">Transmembrane beta strand</keyword>
<sequence length="743" mass="80213">MGAVPPFGRAAAGVAPMPGSQCPLPGVAPRPVRERHCARPVIRTAVRRLGPVSFYVLTNQGIARRRLSALGLVLAAGTALAAGTVPHHARAADAAAPADEIQLAAGRAPIELDPVTVLGTRTEKTASEVPASIGVVGQEEIKIRQADDLGDLVDDMPGVEMSGGPRRTAMQPVIRGLTGERVVLRVDGARQNFESGHRGRIFIDPSLLERVEVRRGPASSLYGSGAIGGVMEVDTLSPGRFLEDGEPWGGEVGVSWESNGDGFGAHAIGATRLGANAEALVGITGFDADDLENGSGETIPYTADEVRSGLAKLVFRPAEGHELTASYLQFHDDHIIPSAANTNTNSIIVDRKTDQKTMTLGWRFDGNGNPWFDLDAKVYRTETALEERRTDTGRFDETDLATTGIDIANTSRFQFGGFGSHAVTYGVEAYRDEQDGKRNGDARPQYPDAQQDIFGLFIQDEIVFFERLTFTPGVRYDRFDREADGLDSKSDDAVSPSISVAYAVTPWLKAYASYAEAFRAPSLTELYATGEHFPGNNFVANPDLRPETAKNKEIGLTLSEADVLTSGDRLTGRVAAFRNDVEDFIEMQVRFDSWPGTTTRSNVQDARLEGVEFELAYDAPLWFATFGAARIRGDDRTEGDPLGGLPGDKVSLGGGLKFMGGDVVTGWRMVAHDRQDRIANGETVTPGYAVHDAWISFQPSDGGLRGARFDLAVDNVFDKTYRQALSELDDPGRTVKLTAAYRF</sequence>
<evidence type="ECO:0000256" key="7">
    <source>
        <dbReference type="ARBA" id="ARBA00023077"/>
    </source>
</evidence>
<dbReference type="InterPro" id="IPR010949">
    <property type="entry name" value="TonB_Hb/transfer/lactofer_rcpt"/>
</dbReference>
<feature type="domain" description="TonB-dependent receptor plug" evidence="13">
    <location>
        <begin position="126"/>
        <end position="230"/>
    </location>
</feature>
<evidence type="ECO:0000256" key="9">
    <source>
        <dbReference type="ARBA" id="ARBA00023237"/>
    </source>
</evidence>
<dbReference type="GO" id="GO:0015344">
    <property type="term" value="F:siderophore uptake transmembrane transporter activity"/>
    <property type="evidence" value="ECO:0007669"/>
    <property type="project" value="TreeGrafter"/>
</dbReference>
<dbReference type="Gene3D" id="2.170.130.10">
    <property type="entry name" value="TonB-dependent receptor, plug domain"/>
    <property type="match status" value="1"/>
</dbReference>
<dbReference type="GO" id="GO:0009279">
    <property type="term" value="C:cell outer membrane"/>
    <property type="evidence" value="ECO:0007669"/>
    <property type="project" value="UniProtKB-SubCell"/>
</dbReference>
<dbReference type="PANTHER" id="PTHR30069:SF41">
    <property type="entry name" value="HEME_HEMOPEXIN UTILIZATION PROTEIN C"/>
    <property type="match status" value="1"/>
</dbReference>
<dbReference type="AlphaFoldDB" id="A0A3B9IMT6"/>
<name>A0A3B9IMT6_9PROT</name>
<keyword evidence="6" id="KW-0732">Signal</keyword>
<keyword evidence="14" id="KW-0675">Receptor</keyword>
<evidence type="ECO:0000256" key="2">
    <source>
        <dbReference type="ARBA" id="ARBA00009810"/>
    </source>
</evidence>
<dbReference type="InterPro" id="IPR011276">
    <property type="entry name" value="TonB_haem/Hb_rcpt"/>
</dbReference>
<keyword evidence="9 10" id="KW-0998">Cell outer membrane</keyword>
<dbReference type="PROSITE" id="PS52016">
    <property type="entry name" value="TONB_DEPENDENT_REC_3"/>
    <property type="match status" value="1"/>
</dbReference>
<dbReference type="SUPFAM" id="SSF56935">
    <property type="entry name" value="Porins"/>
    <property type="match status" value="1"/>
</dbReference>
<evidence type="ECO:0000256" key="11">
    <source>
        <dbReference type="RuleBase" id="RU003357"/>
    </source>
</evidence>
<keyword evidence="7 11" id="KW-0798">TonB box</keyword>
<dbReference type="InterPro" id="IPR039426">
    <property type="entry name" value="TonB-dep_rcpt-like"/>
</dbReference>
<dbReference type="GO" id="GO:0015232">
    <property type="term" value="F:heme transmembrane transporter activity"/>
    <property type="evidence" value="ECO:0007669"/>
    <property type="project" value="InterPro"/>
</dbReference>
<evidence type="ECO:0000256" key="4">
    <source>
        <dbReference type="ARBA" id="ARBA00022452"/>
    </source>
</evidence>
<evidence type="ECO:0000259" key="13">
    <source>
        <dbReference type="Pfam" id="PF07715"/>
    </source>
</evidence>
<dbReference type="NCBIfam" id="TIGR01786">
    <property type="entry name" value="TonB-hemlactrns"/>
    <property type="match status" value="1"/>
</dbReference>
<evidence type="ECO:0000313" key="14">
    <source>
        <dbReference type="EMBL" id="HAE48613.1"/>
    </source>
</evidence>
<dbReference type="CDD" id="cd01347">
    <property type="entry name" value="ligand_gated_channel"/>
    <property type="match status" value="1"/>
</dbReference>
<evidence type="ECO:0000256" key="8">
    <source>
        <dbReference type="ARBA" id="ARBA00023136"/>
    </source>
</evidence>
<evidence type="ECO:0000256" key="5">
    <source>
        <dbReference type="ARBA" id="ARBA00022692"/>
    </source>
</evidence>
<reference evidence="14 15" key="1">
    <citation type="journal article" date="2018" name="Nat. Biotechnol.">
        <title>A standardized bacterial taxonomy based on genome phylogeny substantially revises the tree of life.</title>
        <authorList>
            <person name="Parks D.H."/>
            <person name="Chuvochina M."/>
            <person name="Waite D.W."/>
            <person name="Rinke C."/>
            <person name="Skarshewski A."/>
            <person name="Chaumeil P.A."/>
            <person name="Hugenholtz P."/>
        </authorList>
    </citation>
    <scope>NUCLEOTIDE SEQUENCE [LARGE SCALE GENOMIC DNA]</scope>
    <source>
        <strain evidence="14">UBA8739</strain>
    </source>
</reference>
<evidence type="ECO:0000313" key="15">
    <source>
        <dbReference type="Proteomes" id="UP000257706"/>
    </source>
</evidence>
<dbReference type="InterPro" id="IPR036942">
    <property type="entry name" value="Beta-barrel_TonB_sf"/>
</dbReference>
<accession>A0A3B9IMT6</accession>
<dbReference type="Pfam" id="PF07715">
    <property type="entry name" value="Plug"/>
    <property type="match status" value="1"/>
</dbReference>
<comment type="similarity">
    <text evidence="2 10 11">Belongs to the TonB-dependent receptor family.</text>
</comment>
<dbReference type="EMBL" id="DMAI01000226">
    <property type="protein sequence ID" value="HAE48613.1"/>
    <property type="molecule type" value="Genomic_DNA"/>
</dbReference>
<dbReference type="NCBIfam" id="TIGR01785">
    <property type="entry name" value="TonB-hemin"/>
    <property type="match status" value="1"/>
</dbReference>
<dbReference type="PANTHER" id="PTHR30069">
    <property type="entry name" value="TONB-DEPENDENT OUTER MEMBRANE RECEPTOR"/>
    <property type="match status" value="1"/>
</dbReference>
<evidence type="ECO:0000256" key="6">
    <source>
        <dbReference type="ARBA" id="ARBA00022729"/>
    </source>
</evidence>
<dbReference type="InterPro" id="IPR037066">
    <property type="entry name" value="Plug_dom_sf"/>
</dbReference>
<keyword evidence="8 10" id="KW-0472">Membrane</keyword>
<dbReference type="Pfam" id="PF00593">
    <property type="entry name" value="TonB_dep_Rec_b-barrel"/>
    <property type="match status" value="1"/>
</dbReference>
<evidence type="ECO:0000256" key="10">
    <source>
        <dbReference type="PROSITE-ProRule" id="PRU01360"/>
    </source>
</evidence>
<keyword evidence="5 10" id="KW-0812">Transmembrane</keyword>
<dbReference type="InterPro" id="IPR000531">
    <property type="entry name" value="Beta-barrel_TonB"/>
</dbReference>
<evidence type="ECO:0000256" key="3">
    <source>
        <dbReference type="ARBA" id="ARBA00022448"/>
    </source>
</evidence>
<evidence type="ECO:0000259" key="12">
    <source>
        <dbReference type="Pfam" id="PF00593"/>
    </source>
</evidence>
<comment type="caution">
    <text evidence="14">The sequence shown here is derived from an EMBL/GenBank/DDBJ whole genome shotgun (WGS) entry which is preliminary data.</text>
</comment>
<protein>
    <submittedName>
        <fullName evidence="14">TonB-dependent receptor</fullName>
    </submittedName>
</protein>
<feature type="domain" description="TonB-dependent receptor-like beta-barrel" evidence="12">
    <location>
        <begin position="342"/>
        <end position="716"/>
    </location>
</feature>
<dbReference type="InterPro" id="IPR012910">
    <property type="entry name" value="Plug_dom"/>
</dbReference>
<dbReference type="GO" id="GO:0044718">
    <property type="term" value="P:siderophore transmembrane transport"/>
    <property type="evidence" value="ECO:0007669"/>
    <property type="project" value="TreeGrafter"/>
</dbReference>
<evidence type="ECO:0000256" key="1">
    <source>
        <dbReference type="ARBA" id="ARBA00004571"/>
    </source>
</evidence>
<gene>
    <name evidence="14" type="ORF">DCK97_14440</name>
</gene>
<keyword evidence="3 10" id="KW-0813">Transport</keyword>
<dbReference type="Proteomes" id="UP000257706">
    <property type="component" value="Unassembled WGS sequence"/>
</dbReference>
<organism evidence="14 15">
    <name type="scientific">Tistrella mobilis</name>
    <dbReference type="NCBI Taxonomy" id="171437"/>
    <lineage>
        <taxon>Bacteria</taxon>
        <taxon>Pseudomonadati</taxon>
        <taxon>Pseudomonadota</taxon>
        <taxon>Alphaproteobacteria</taxon>
        <taxon>Geminicoccales</taxon>
        <taxon>Geminicoccaceae</taxon>
        <taxon>Tistrella</taxon>
    </lineage>
</organism>
<comment type="subcellular location">
    <subcellularLocation>
        <location evidence="1 10">Cell outer membrane</location>
        <topology evidence="1 10">Multi-pass membrane protein</topology>
    </subcellularLocation>
</comment>
<proteinExistence type="inferred from homology"/>